<feature type="domain" description="DUF2828" evidence="3">
    <location>
        <begin position="107"/>
        <end position="474"/>
    </location>
</feature>
<reference evidence="5 6" key="1">
    <citation type="journal article" date="2012" name="Genome Biol.">
        <title>The genome of the polar eukaryotic microalga coccomyxa subellipsoidea reveals traits of cold adaptation.</title>
        <authorList>
            <person name="Blanc G."/>
            <person name="Agarkova I."/>
            <person name="Grimwood J."/>
            <person name="Kuo A."/>
            <person name="Brueggeman A."/>
            <person name="Dunigan D."/>
            <person name="Gurnon J."/>
            <person name="Ladunga I."/>
            <person name="Lindquist E."/>
            <person name="Lucas S."/>
            <person name="Pangilinan J."/>
            <person name="Proschold T."/>
            <person name="Salamov A."/>
            <person name="Schmutz J."/>
            <person name="Weeks D."/>
            <person name="Yamada T."/>
            <person name="Claverie J.M."/>
            <person name="Grigoriev I."/>
            <person name="Van Etten J."/>
            <person name="Lomsadze A."/>
            <person name="Borodovsky M."/>
        </authorList>
    </citation>
    <scope>NUCLEOTIDE SEQUENCE [LARGE SCALE GENOMIC DNA]</scope>
    <source>
        <strain evidence="5 6">C-169</strain>
    </source>
</reference>
<sequence length="1453" mass="158314">MGSEFKRRKTSDGPLLNGPWNNFSFFKPEGFRLPILPKEEAAQVSELLAELASALPSRGSSSSRQPAENAHGASATFVDMLVPEAANLQTRTENGALTFGSSGSSLGWQEDPLVMLQLIAHLRDIRNGKGETARSLDAYVWLAKHHPRTLLANLPEMVKCGYWKDLLELLVRLCVGEEEWAERAEAEEQRMGSKGANHASRKAAKKQRLKEWRTSLKSIKRAEKRAAAKTSRAKSNTAALKAKGQADHNRRHEAQLAALKRARSMLGEDPVYRALHTAVALLFAEQLRRVLADLHAGKKISSLAAKWAPTPKGHHDKQTLIATSIAELLYPEAEHRTDGMPYTDYAELARRCFQKEYTTVLRKAAPVTEVLMSKRKWSEIDYSRVASVCFKRSKKTFEHHDKDRLVEYLARVKKGEVTINAGALKPHEIVKEAMQKAGCAWMHDSKSGVSDTGMEVAEAQWKAYVQKLREGGELSSAMAICDVSGSMCGQPMEVAIALSLLTAEVTKPPFNKIICTFSSTPELHLVQGNTLMEQRAVAYKLKPQDMIKTLFIFSDMEFDRCTHIKDNDDLVYSYGNLSLGSRQTRKREPTNYEAVKARFEAAGYALPQVVFWNLSDSSIYGKKSTPITMHEKGACLVSGFSGHLLKLFMDKGADVDAWKDKMSPMSVMLAAVRDGGRYDAWRAPAKRPERDKQAHQHRIYLPLAPQSAPDPSQNPDTIATPGCLLVTSGEYSAKITEAEDLRKEVKELQASIKEEARKLETATAALLEESKKLRVQELEADEQRDKAEEERAKLAEDVLVKERELKKLREEKHTMKSQLEQQANFYVRKGKAVREEREKNQLVKEVATLQLQLDKELGAKDMAALAKNLRASSKEEDATVPLQNALQLRNEQYRHLLLQKKKLDSDRRELASKMDLKASAQAAVTPAQQQQLQGSRGGRQAPIPYNTPEEDMLPVRLPVADRPGAHAHRSSSGAARACEAADAEVLLDDGDDGGPDAAWAAEFAARARAPAGSQVDRQAASAGAGRPHAVAAESPGEDGGCAQEQLQMTSEAAPRTDAYDGGMACSIQNDSPDSDEWPAWDEEEERLLEQWEGTAVDVSVSVDDVSAMLNRVPPARHSSQGAECPGSQPTSGSDPGKQPSHLSRLGGTCNSAAAQTAGPAGRADAGGGKENLQPQAQPQHALGVQLARRWQTDAGVASAASGMDEAAIRSQESSRQPPARKRLKRLYSPDPGCGEPEPPAEPVREEATFDLSDDVIDLDCDADDDIQPGAPDWCQDAQPISENEVPRLSPRGAAFGSVAAGRESSAGAGVRSSCLGSGQQLSGESLGTSSLRSHRVQDSESSRWKQSFSHASSSLGLGVGKGRGSFLDRKPGSSSGGPNGEFVRRGADGKGGRTTVLKMGSLQLSGGKRPAWSAVSHFGPAAPRNDVKRRSEKARSAHGTASIAQYFNKGPKS</sequence>
<gene>
    <name evidence="5" type="ORF">COCSUDRAFT_62534</name>
</gene>
<feature type="compositionally biased region" description="Basic and acidic residues" evidence="2">
    <location>
        <begin position="1425"/>
        <end position="1435"/>
    </location>
</feature>
<feature type="compositionally biased region" description="Polar residues" evidence="2">
    <location>
        <begin position="1344"/>
        <end position="1355"/>
    </location>
</feature>
<dbReference type="EMBL" id="AGSI01000006">
    <property type="protein sequence ID" value="EIE24008.1"/>
    <property type="molecule type" value="Genomic_DNA"/>
</dbReference>
<dbReference type="RefSeq" id="XP_005648552.1">
    <property type="nucleotide sequence ID" value="XM_005648495.1"/>
</dbReference>
<feature type="compositionally biased region" description="Basic and acidic residues" evidence="2">
    <location>
        <begin position="1382"/>
        <end position="1391"/>
    </location>
</feature>
<evidence type="ECO:0000259" key="3">
    <source>
        <dbReference type="Pfam" id="PF11443"/>
    </source>
</evidence>
<feature type="coiled-coil region" evidence="1">
    <location>
        <begin position="731"/>
        <end position="852"/>
    </location>
</feature>
<feature type="compositionally biased region" description="Low complexity" evidence="2">
    <location>
        <begin position="1152"/>
        <end position="1163"/>
    </location>
</feature>
<feature type="compositionally biased region" description="Acidic residues" evidence="2">
    <location>
        <begin position="1072"/>
        <end position="1086"/>
    </location>
</feature>
<feature type="region of interest" description="Disordered" evidence="2">
    <location>
        <begin position="186"/>
        <end position="251"/>
    </location>
</feature>
<evidence type="ECO:0000256" key="2">
    <source>
        <dbReference type="SAM" id="MobiDB-lite"/>
    </source>
</evidence>
<accession>I0Z039</accession>
<feature type="compositionally biased region" description="Polar residues" evidence="2">
    <location>
        <begin position="1117"/>
        <end position="1133"/>
    </location>
</feature>
<feature type="region of interest" description="Disordered" evidence="2">
    <location>
        <begin position="1107"/>
        <end position="1453"/>
    </location>
</feature>
<evidence type="ECO:0000313" key="6">
    <source>
        <dbReference type="Proteomes" id="UP000007264"/>
    </source>
</evidence>
<dbReference type="eggNOG" id="ENOG502QT1I">
    <property type="taxonomic scope" value="Eukaryota"/>
</dbReference>
<dbReference type="GeneID" id="17042006"/>
<proteinExistence type="predicted"/>
<evidence type="ECO:0000256" key="1">
    <source>
        <dbReference type="SAM" id="Coils"/>
    </source>
</evidence>
<feature type="compositionally biased region" description="Low complexity" evidence="2">
    <location>
        <begin position="1312"/>
        <end position="1331"/>
    </location>
</feature>
<dbReference type="OrthoDB" id="510705at2759"/>
<dbReference type="InterPro" id="IPR058580">
    <property type="entry name" value="DUF2828"/>
</dbReference>
<feature type="region of interest" description="Disordered" evidence="2">
    <location>
        <begin position="1008"/>
        <end position="1092"/>
    </location>
</feature>
<dbReference type="PANTHER" id="PTHR31373:SF27">
    <property type="entry name" value="TROVE DOMAIN-CONTAINING PROTEIN"/>
    <property type="match status" value="1"/>
</dbReference>
<dbReference type="InterPro" id="IPR011205">
    <property type="entry name" value="UCP015417_vWA"/>
</dbReference>
<name>I0Z039_COCSC</name>
<feature type="compositionally biased region" description="Basic and acidic residues" evidence="2">
    <location>
        <begin position="209"/>
        <end position="226"/>
    </location>
</feature>
<keyword evidence="1" id="KW-0175">Coiled coil</keyword>
<protein>
    <submittedName>
        <fullName evidence="5">Uncharacterized protein</fullName>
    </submittedName>
</protein>
<feature type="compositionally biased region" description="Low complexity" evidence="2">
    <location>
        <begin position="918"/>
        <end position="940"/>
    </location>
</feature>
<dbReference type="Pfam" id="PF25043">
    <property type="entry name" value="DUF7788"/>
    <property type="match status" value="2"/>
</dbReference>
<evidence type="ECO:0000259" key="4">
    <source>
        <dbReference type="Pfam" id="PF25043"/>
    </source>
</evidence>
<dbReference type="Proteomes" id="UP000007264">
    <property type="component" value="Unassembled WGS sequence"/>
</dbReference>
<comment type="caution">
    <text evidence="5">The sequence shown here is derived from an EMBL/GenBank/DDBJ whole genome shotgun (WGS) entry which is preliminary data.</text>
</comment>
<feature type="domain" description="DUF7788" evidence="4">
    <location>
        <begin position="476"/>
        <end position="534"/>
    </location>
</feature>
<feature type="compositionally biased region" description="Basic residues" evidence="2">
    <location>
        <begin position="199"/>
        <end position="208"/>
    </location>
</feature>
<feature type="compositionally biased region" description="Low complexity" evidence="2">
    <location>
        <begin position="228"/>
        <end position="239"/>
    </location>
</feature>
<evidence type="ECO:0000313" key="5">
    <source>
        <dbReference type="EMBL" id="EIE24008.1"/>
    </source>
</evidence>
<dbReference type="InterPro" id="IPR056690">
    <property type="entry name" value="DUF7788"/>
</dbReference>
<feature type="compositionally biased region" description="Acidic residues" evidence="2">
    <location>
        <begin position="1251"/>
        <end position="1266"/>
    </location>
</feature>
<feature type="region of interest" description="Disordered" evidence="2">
    <location>
        <begin position="918"/>
        <end position="950"/>
    </location>
</feature>
<organism evidence="5 6">
    <name type="scientific">Coccomyxa subellipsoidea (strain C-169)</name>
    <name type="common">Green microalga</name>
    <dbReference type="NCBI Taxonomy" id="574566"/>
    <lineage>
        <taxon>Eukaryota</taxon>
        <taxon>Viridiplantae</taxon>
        <taxon>Chlorophyta</taxon>
        <taxon>core chlorophytes</taxon>
        <taxon>Trebouxiophyceae</taxon>
        <taxon>Trebouxiophyceae incertae sedis</taxon>
        <taxon>Coccomyxaceae</taxon>
        <taxon>Coccomyxa</taxon>
        <taxon>Coccomyxa subellipsoidea</taxon>
    </lineage>
</organism>
<dbReference type="Pfam" id="PF11443">
    <property type="entry name" value="DUF2828"/>
    <property type="match status" value="1"/>
</dbReference>
<dbReference type="PANTHER" id="PTHR31373">
    <property type="entry name" value="OS06G0652100 PROTEIN"/>
    <property type="match status" value="1"/>
</dbReference>
<dbReference type="KEGG" id="csl:COCSUDRAFT_62534"/>
<feature type="domain" description="DUF7788" evidence="4">
    <location>
        <begin position="535"/>
        <end position="654"/>
    </location>
</feature>
<keyword evidence="6" id="KW-1185">Reference proteome</keyword>